<dbReference type="GO" id="GO:0005737">
    <property type="term" value="C:cytoplasm"/>
    <property type="evidence" value="ECO:0007669"/>
    <property type="project" value="TreeGrafter"/>
</dbReference>
<evidence type="ECO:0000259" key="6">
    <source>
        <dbReference type="Pfam" id="PF02668"/>
    </source>
</evidence>
<protein>
    <submittedName>
        <fullName evidence="7">Taurine dioxygenase</fullName>
    </submittedName>
</protein>
<keyword evidence="3 7" id="KW-0223">Dioxygenase</keyword>
<dbReference type="PANTHER" id="PTHR30468">
    <property type="entry name" value="ALPHA-KETOGLUTARATE-DEPENDENT SULFONATE DIOXYGENASE"/>
    <property type="match status" value="1"/>
</dbReference>
<comment type="caution">
    <text evidence="7">The sequence shown here is derived from an EMBL/GenBank/DDBJ whole genome shotgun (WGS) entry which is preliminary data.</text>
</comment>
<feature type="domain" description="TauD/TfdA-like" evidence="6">
    <location>
        <begin position="8"/>
        <end position="278"/>
    </location>
</feature>
<proteinExistence type="inferred from homology"/>
<dbReference type="Gene3D" id="3.60.130.10">
    <property type="entry name" value="Clavaminate synthase-like"/>
    <property type="match status" value="1"/>
</dbReference>
<sequence>MVDQRLKVERIAGACGAQVTGVDLAQPLDAGIVAQIRAAILEHQVLTFPGQSIDDAGLERFTAYFGPFGIEPFVEGEETHPHVISVIKEADERRTANFGGNWHSDWSFQERPPSFTLLHARDLPPVGGDTMFANQYLAWEALSSGMRRTLESLRAVHSARRPYGPQGTYADRRKARSMKIQAGEAALAEMVHPVARVHGETGRAALYVNRVYTIRFEDMTERESAPLLDYLYDHSVRPEFTCRIRWAPHALTMWDNRAVQHFAVNDYDGFRRELHRTTNAGERPLSLAEARQTRAAE</sequence>
<keyword evidence="2" id="KW-0479">Metal-binding</keyword>
<dbReference type="AlphaFoldDB" id="A0A5C8PH59"/>
<dbReference type="SUPFAM" id="SSF51197">
    <property type="entry name" value="Clavaminate synthase-like"/>
    <property type="match status" value="1"/>
</dbReference>
<dbReference type="GO" id="GO:0016706">
    <property type="term" value="F:2-oxoglutarate-dependent dioxygenase activity"/>
    <property type="evidence" value="ECO:0007669"/>
    <property type="project" value="TreeGrafter"/>
</dbReference>
<dbReference type="PANTHER" id="PTHR30468:SF1">
    <property type="entry name" value="ALPHA-KETOGLUTARATE-DEPENDENT SULFONATE DIOXYGENASE"/>
    <property type="match status" value="1"/>
</dbReference>
<accession>A0A5C8PH59</accession>
<keyword evidence="8" id="KW-1185">Reference proteome</keyword>
<comment type="similarity">
    <text evidence="1">Belongs to the TfdA dioxygenase family.</text>
</comment>
<gene>
    <name evidence="7" type="ORF">FHP25_22325</name>
</gene>
<keyword evidence="4" id="KW-0560">Oxidoreductase</keyword>
<dbReference type="RefSeq" id="WP_147849187.1">
    <property type="nucleotide sequence ID" value="NZ_VDUZ01000027.1"/>
</dbReference>
<evidence type="ECO:0000256" key="1">
    <source>
        <dbReference type="ARBA" id="ARBA00005896"/>
    </source>
</evidence>
<keyword evidence="5" id="KW-0408">Iron</keyword>
<dbReference type="InterPro" id="IPR003819">
    <property type="entry name" value="TauD/TfdA-like"/>
</dbReference>
<evidence type="ECO:0000256" key="3">
    <source>
        <dbReference type="ARBA" id="ARBA00022964"/>
    </source>
</evidence>
<evidence type="ECO:0000313" key="7">
    <source>
        <dbReference type="EMBL" id="TXL73168.1"/>
    </source>
</evidence>
<evidence type="ECO:0000256" key="4">
    <source>
        <dbReference type="ARBA" id="ARBA00023002"/>
    </source>
</evidence>
<dbReference type="EMBL" id="VDUZ01000027">
    <property type="protein sequence ID" value="TXL73168.1"/>
    <property type="molecule type" value="Genomic_DNA"/>
</dbReference>
<organism evidence="7 8">
    <name type="scientific">Vineibacter terrae</name>
    <dbReference type="NCBI Taxonomy" id="2586908"/>
    <lineage>
        <taxon>Bacteria</taxon>
        <taxon>Pseudomonadati</taxon>
        <taxon>Pseudomonadota</taxon>
        <taxon>Alphaproteobacteria</taxon>
        <taxon>Hyphomicrobiales</taxon>
        <taxon>Vineibacter</taxon>
    </lineage>
</organism>
<dbReference type="InterPro" id="IPR042098">
    <property type="entry name" value="TauD-like_sf"/>
</dbReference>
<evidence type="ECO:0000256" key="2">
    <source>
        <dbReference type="ARBA" id="ARBA00022723"/>
    </source>
</evidence>
<name>A0A5C8PH59_9HYPH</name>
<dbReference type="OrthoDB" id="7346227at2"/>
<dbReference type="Proteomes" id="UP000321638">
    <property type="component" value="Unassembled WGS sequence"/>
</dbReference>
<dbReference type="Pfam" id="PF02668">
    <property type="entry name" value="TauD"/>
    <property type="match status" value="1"/>
</dbReference>
<dbReference type="InterPro" id="IPR051323">
    <property type="entry name" value="AtsK-like"/>
</dbReference>
<reference evidence="7 8" key="1">
    <citation type="submission" date="2019-06" db="EMBL/GenBank/DDBJ databases">
        <title>New taxonomy in bacterial strain CC-CFT640, isolated from vineyard.</title>
        <authorList>
            <person name="Lin S.-Y."/>
            <person name="Tsai C.-F."/>
            <person name="Young C.-C."/>
        </authorList>
    </citation>
    <scope>NUCLEOTIDE SEQUENCE [LARGE SCALE GENOMIC DNA]</scope>
    <source>
        <strain evidence="7 8">CC-CFT640</strain>
    </source>
</reference>
<evidence type="ECO:0000313" key="8">
    <source>
        <dbReference type="Proteomes" id="UP000321638"/>
    </source>
</evidence>
<evidence type="ECO:0000256" key="5">
    <source>
        <dbReference type="ARBA" id="ARBA00023004"/>
    </source>
</evidence>
<dbReference type="GO" id="GO:0046872">
    <property type="term" value="F:metal ion binding"/>
    <property type="evidence" value="ECO:0007669"/>
    <property type="project" value="UniProtKB-KW"/>
</dbReference>